<dbReference type="AlphaFoldDB" id="A0A9W8CCS4"/>
<gene>
    <name evidence="1" type="ORF">IRJ41_023625</name>
</gene>
<reference evidence="1" key="1">
    <citation type="submission" date="2021-02" db="EMBL/GenBank/DDBJ databases">
        <title>Comparative genomics reveals that relaxation of natural selection precedes convergent phenotypic evolution of cavefish.</title>
        <authorList>
            <person name="Peng Z."/>
        </authorList>
    </citation>
    <scope>NUCLEOTIDE SEQUENCE</scope>
    <source>
        <tissue evidence="1">Muscle</tissue>
    </source>
</reference>
<dbReference type="EMBL" id="JAFHDT010000001">
    <property type="protein sequence ID" value="KAI7814694.1"/>
    <property type="molecule type" value="Genomic_DNA"/>
</dbReference>
<proteinExistence type="predicted"/>
<sequence length="147" mass="16249">MKGGEIKVFDRLLWVQSSVRCSGEISPLCMLPVECGLLAVNKSPDSCWQPAAKKGLADYGDALKLWLLTSLVTERTDPCLLHRTQNQVKGPTLNLKPLIRFGPSFQRLAEKKGLERQLSVPPTLLFFITHTRTVCASPTVSLIRTGC</sequence>
<name>A0A9W8CCS4_TRIRA</name>
<dbReference type="Proteomes" id="UP001059041">
    <property type="component" value="Linkage Group LG1"/>
</dbReference>
<evidence type="ECO:0000313" key="2">
    <source>
        <dbReference type="Proteomes" id="UP001059041"/>
    </source>
</evidence>
<protein>
    <submittedName>
        <fullName evidence="1">Uncharacterized protein</fullName>
    </submittedName>
</protein>
<accession>A0A9W8CCS4</accession>
<evidence type="ECO:0000313" key="1">
    <source>
        <dbReference type="EMBL" id="KAI7814694.1"/>
    </source>
</evidence>
<comment type="caution">
    <text evidence="1">The sequence shown here is derived from an EMBL/GenBank/DDBJ whole genome shotgun (WGS) entry which is preliminary data.</text>
</comment>
<organism evidence="1 2">
    <name type="scientific">Triplophysa rosa</name>
    <name type="common">Cave loach</name>
    <dbReference type="NCBI Taxonomy" id="992332"/>
    <lineage>
        <taxon>Eukaryota</taxon>
        <taxon>Metazoa</taxon>
        <taxon>Chordata</taxon>
        <taxon>Craniata</taxon>
        <taxon>Vertebrata</taxon>
        <taxon>Euteleostomi</taxon>
        <taxon>Actinopterygii</taxon>
        <taxon>Neopterygii</taxon>
        <taxon>Teleostei</taxon>
        <taxon>Ostariophysi</taxon>
        <taxon>Cypriniformes</taxon>
        <taxon>Nemacheilidae</taxon>
        <taxon>Triplophysa</taxon>
    </lineage>
</organism>
<keyword evidence="2" id="KW-1185">Reference proteome</keyword>